<dbReference type="AlphaFoldDB" id="A0A0N8K8D7"/>
<name>A0A0N8K8D7_9RHOB</name>
<gene>
    <name evidence="2" type="ORF">Ga0058931_1681</name>
    <name evidence="3" type="ORF">HLUCCA05_13090</name>
</gene>
<dbReference type="EMBL" id="FBYC01000004">
    <property type="protein sequence ID" value="CUX81305.1"/>
    <property type="molecule type" value="Genomic_DNA"/>
</dbReference>
<dbReference type="EMBL" id="LJSG01000006">
    <property type="protein sequence ID" value="KPP94249.1"/>
    <property type="molecule type" value="Genomic_DNA"/>
</dbReference>
<dbReference type="PROSITE" id="PS51257">
    <property type="entry name" value="PROKAR_LIPOPROTEIN"/>
    <property type="match status" value="1"/>
</dbReference>
<organism evidence="3 4">
    <name type="scientific">Roseibaca calidilacus</name>
    <dbReference type="NCBI Taxonomy" id="1666912"/>
    <lineage>
        <taxon>Bacteria</taxon>
        <taxon>Pseudomonadati</taxon>
        <taxon>Pseudomonadota</taxon>
        <taxon>Alphaproteobacteria</taxon>
        <taxon>Rhodobacterales</taxon>
        <taxon>Paracoccaceae</taxon>
        <taxon>Roseinatronobacter</taxon>
    </lineage>
</organism>
<evidence type="ECO:0000313" key="3">
    <source>
        <dbReference type="EMBL" id="KPP94249.1"/>
    </source>
</evidence>
<reference evidence="3 4" key="1">
    <citation type="submission" date="2015-09" db="EMBL/GenBank/DDBJ databases">
        <title>Identification and resolution of microdiversity through metagenomic sequencing of parallel consortia.</title>
        <authorList>
            <person name="Nelson W.C."/>
            <person name="Romine M.F."/>
            <person name="Lindemann S.R."/>
        </authorList>
    </citation>
    <scope>NUCLEOTIDE SEQUENCE [LARGE SCALE GENOMIC DNA]</scope>
    <source>
        <strain evidence="3">HL-91</strain>
    </source>
</reference>
<accession>A0A0N8K8D7</accession>
<evidence type="ECO:0000313" key="2">
    <source>
        <dbReference type="EMBL" id="CUX81305.1"/>
    </source>
</evidence>
<dbReference type="RefSeq" id="WP_176699325.1">
    <property type="nucleotide sequence ID" value="NZ_FBYC01000004.1"/>
</dbReference>
<keyword evidence="1" id="KW-0732">Signal</keyword>
<evidence type="ECO:0008006" key="6">
    <source>
        <dbReference type="Google" id="ProtNLM"/>
    </source>
</evidence>
<comment type="caution">
    <text evidence="3">The sequence shown here is derived from an EMBL/GenBank/DDBJ whole genome shotgun (WGS) entry which is preliminary data.</text>
</comment>
<feature type="signal peptide" evidence="1">
    <location>
        <begin position="1"/>
        <end position="21"/>
    </location>
</feature>
<evidence type="ECO:0000313" key="4">
    <source>
        <dbReference type="Proteomes" id="UP000050413"/>
    </source>
</evidence>
<evidence type="ECO:0000313" key="5">
    <source>
        <dbReference type="Proteomes" id="UP000182045"/>
    </source>
</evidence>
<keyword evidence="5" id="KW-1185">Reference proteome</keyword>
<dbReference type="Proteomes" id="UP000182045">
    <property type="component" value="Unassembled WGS sequence"/>
</dbReference>
<feature type="chain" id="PRO_5010219554" description="Adenylosuccinate lyase" evidence="1">
    <location>
        <begin position="22"/>
        <end position="54"/>
    </location>
</feature>
<dbReference type="Proteomes" id="UP000050413">
    <property type="component" value="Unassembled WGS sequence"/>
</dbReference>
<dbReference type="STRING" id="1666912.Ga0058931_1681"/>
<reference evidence="2 5" key="2">
    <citation type="submission" date="2016-01" db="EMBL/GenBank/DDBJ databases">
        <authorList>
            <person name="Varghese N."/>
        </authorList>
    </citation>
    <scope>NUCLEOTIDE SEQUENCE [LARGE SCALE GENOMIC DNA]</scope>
    <source>
        <strain evidence="2 5">HL-91</strain>
    </source>
</reference>
<protein>
    <recommendedName>
        <fullName evidence="6">Adenylosuccinate lyase</fullName>
    </recommendedName>
</protein>
<sequence>MKLKMTLAAFILGALPGMALAGGCGWHKDVTANACAEGQVYDSDSGSCITPTTS</sequence>
<proteinExistence type="predicted"/>
<evidence type="ECO:0000256" key="1">
    <source>
        <dbReference type="SAM" id="SignalP"/>
    </source>
</evidence>